<dbReference type="AlphaFoldDB" id="A0A194PG76"/>
<organism evidence="1 2">
    <name type="scientific">Papilio xuthus</name>
    <name type="common">Asian swallowtail butterfly</name>
    <dbReference type="NCBI Taxonomy" id="66420"/>
    <lineage>
        <taxon>Eukaryota</taxon>
        <taxon>Metazoa</taxon>
        <taxon>Ecdysozoa</taxon>
        <taxon>Arthropoda</taxon>
        <taxon>Hexapoda</taxon>
        <taxon>Insecta</taxon>
        <taxon>Pterygota</taxon>
        <taxon>Neoptera</taxon>
        <taxon>Endopterygota</taxon>
        <taxon>Lepidoptera</taxon>
        <taxon>Glossata</taxon>
        <taxon>Ditrysia</taxon>
        <taxon>Papilionoidea</taxon>
        <taxon>Papilionidae</taxon>
        <taxon>Papilioninae</taxon>
        <taxon>Papilio</taxon>
    </lineage>
</organism>
<accession>A0A194PG76</accession>
<evidence type="ECO:0000313" key="2">
    <source>
        <dbReference type="Proteomes" id="UP000053268"/>
    </source>
</evidence>
<dbReference type="EMBL" id="KQ459604">
    <property type="protein sequence ID" value="KPI92302.1"/>
    <property type="molecule type" value="Genomic_DNA"/>
</dbReference>
<proteinExistence type="predicted"/>
<reference evidence="1 2" key="1">
    <citation type="journal article" date="2015" name="Nat. Commun.">
        <title>Outbred genome sequencing and CRISPR/Cas9 gene editing in butterflies.</title>
        <authorList>
            <person name="Li X."/>
            <person name="Fan D."/>
            <person name="Zhang W."/>
            <person name="Liu G."/>
            <person name="Zhang L."/>
            <person name="Zhao L."/>
            <person name="Fang X."/>
            <person name="Chen L."/>
            <person name="Dong Y."/>
            <person name="Chen Y."/>
            <person name="Ding Y."/>
            <person name="Zhao R."/>
            <person name="Feng M."/>
            <person name="Zhu Y."/>
            <person name="Feng Y."/>
            <person name="Jiang X."/>
            <person name="Zhu D."/>
            <person name="Xiang H."/>
            <person name="Feng X."/>
            <person name="Li S."/>
            <person name="Wang J."/>
            <person name="Zhang G."/>
            <person name="Kronforst M.R."/>
            <person name="Wang W."/>
        </authorList>
    </citation>
    <scope>NUCLEOTIDE SEQUENCE [LARGE SCALE GENOMIC DNA]</scope>
    <source>
        <strain evidence="1">Ya'a_city_454_Px</strain>
        <tissue evidence="1">Whole body</tissue>
    </source>
</reference>
<keyword evidence="2" id="KW-1185">Reference proteome</keyword>
<sequence length="158" mass="17818">MTQEQSARFIIVEKHREIHNTYLTQRRQVSKGIAFEGARKEQRALRMKTDTKSKAAMLIVEAPGEVGAPPALAPLHLPMMTLTKLNFTDYSAKVNKQYNESDQRDSRGYDSALAARLSYEQSVCGAAKLNYNENNRLAFDQTFDNINTDPAFLLPSGY</sequence>
<dbReference type="Proteomes" id="UP000053268">
    <property type="component" value="Unassembled WGS sequence"/>
</dbReference>
<gene>
    <name evidence="1" type="ORF">RR46_13523</name>
</gene>
<protein>
    <submittedName>
        <fullName evidence="1">Uncharacterized protein</fullName>
    </submittedName>
</protein>
<name>A0A194PG76_PAPXU</name>
<evidence type="ECO:0000313" key="1">
    <source>
        <dbReference type="EMBL" id="KPI92302.1"/>
    </source>
</evidence>